<comment type="caution">
    <text evidence="1">The sequence shown here is derived from an EMBL/GenBank/DDBJ whole genome shotgun (WGS) entry which is preliminary data.</text>
</comment>
<name>A0ACC2Z918_9PEZI</name>
<dbReference type="Proteomes" id="UP001172680">
    <property type="component" value="Unassembled WGS sequence"/>
</dbReference>
<accession>A0ACC2Z918</accession>
<gene>
    <name evidence="1" type="ORF">H2199_004304</name>
</gene>
<protein>
    <submittedName>
        <fullName evidence="1">Uncharacterized protein</fullName>
    </submittedName>
</protein>
<sequence>MAFEIPEVKILLLGDAEVGKSTFLSRLTLGAHSHSSDDLPPYALPTLRDLDQPFIFDIRMYNRPYRFLFYDTASPENYTLLRPDFLILCFDITRRETLFALSSYWKKLVEGHFNYDEALPVMVLGLKRDLRREWTEEERVNRGGSVMPQEGLRVAQEMRCDRYAECSALTGELCREVLEDVAKTAARTTTEKGAKSDGASTEKITRPSPSGIRAMPQPRNANRVFYPSYHDAITFYTCLDPKNAFAHLMDWLYNKPNLPEFWIDARWSTHGPPAHTNQLYFVPNVLRGGVSVLCFRSFLEEVECYLWVRCSLKRWLGMYAALRDQYGIPMMMMQTVMRKLDPGTDRRTMFDKAAAWLEWLQLEDERDRQIFPDVQLNMIDRI</sequence>
<evidence type="ECO:0000313" key="2">
    <source>
        <dbReference type="Proteomes" id="UP001172680"/>
    </source>
</evidence>
<organism evidence="1 2">
    <name type="scientific">Coniosporium tulheliwenetii</name>
    <dbReference type="NCBI Taxonomy" id="3383036"/>
    <lineage>
        <taxon>Eukaryota</taxon>
        <taxon>Fungi</taxon>
        <taxon>Dikarya</taxon>
        <taxon>Ascomycota</taxon>
        <taxon>Pezizomycotina</taxon>
        <taxon>Dothideomycetes</taxon>
        <taxon>Dothideomycetes incertae sedis</taxon>
        <taxon>Coniosporium</taxon>
    </lineage>
</organism>
<reference evidence="1" key="1">
    <citation type="submission" date="2022-10" db="EMBL/GenBank/DDBJ databases">
        <title>Culturing micro-colonial fungi from biological soil crusts in the Mojave desert and describing Neophaeococcomyces mojavensis, and introducing the new genera and species Taxawa tesnikishii.</title>
        <authorList>
            <person name="Kurbessoian T."/>
            <person name="Stajich J.E."/>
        </authorList>
    </citation>
    <scope>NUCLEOTIDE SEQUENCE</scope>
    <source>
        <strain evidence="1">JES_115</strain>
    </source>
</reference>
<evidence type="ECO:0000313" key="1">
    <source>
        <dbReference type="EMBL" id="KAJ9643625.1"/>
    </source>
</evidence>
<dbReference type="EMBL" id="JAPDRP010000011">
    <property type="protein sequence ID" value="KAJ9643625.1"/>
    <property type="molecule type" value="Genomic_DNA"/>
</dbReference>
<keyword evidence="2" id="KW-1185">Reference proteome</keyword>
<proteinExistence type="predicted"/>